<evidence type="ECO:0000313" key="3">
    <source>
        <dbReference type="EMBL" id="KPV77808.1"/>
    </source>
</evidence>
<feature type="compositionally biased region" description="Low complexity" evidence="1">
    <location>
        <begin position="74"/>
        <end position="86"/>
    </location>
</feature>
<dbReference type="AlphaFoldDB" id="A0A194SAQ9"/>
<feature type="transmembrane region" description="Helical" evidence="2">
    <location>
        <begin position="131"/>
        <end position="154"/>
    </location>
</feature>
<dbReference type="PANTHER" id="PTHR34144">
    <property type="entry name" value="CHROMOSOME 8, WHOLE GENOME SHOTGUN SEQUENCE"/>
    <property type="match status" value="1"/>
</dbReference>
<reference evidence="3 4" key="1">
    <citation type="journal article" date="2015" name="Front. Microbiol.">
        <title>Genome sequence of the plant growth promoting endophytic yeast Rhodotorula graminis WP1.</title>
        <authorList>
            <person name="Firrincieli A."/>
            <person name="Otillar R."/>
            <person name="Salamov A."/>
            <person name="Schmutz J."/>
            <person name="Khan Z."/>
            <person name="Redman R.S."/>
            <person name="Fleck N.D."/>
            <person name="Lindquist E."/>
            <person name="Grigoriev I.V."/>
            <person name="Doty S.L."/>
        </authorList>
    </citation>
    <scope>NUCLEOTIDE SEQUENCE [LARGE SCALE GENOMIC DNA]</scope>
    <source>
        <strain evidence="3 4">WP1</strain>
    </source>
</reference>
<keyword evidence="3" id="KW-0808">Transferase</keyword>
<feature type="region of interest" description="Disordered" evidence="1">
    <location>
        <begin position="561"/>
        <end position="585"/>
    </location>
</feature>
<name>A0A194SAQ9_RHOGW</name>
<dbReference type="PANTHER" id="PTHR34144:SF7">
    <property type="entry name" value="EXPORT PROTEIN (CAP59), PUTATIVE (AFU_ORTHOLOGUE AFUA_7G05020)-RELATED"/>
    <property type="match status" value="1"/>
</dbReference>
<dbReference type="EMBL" id="KQ474074">
    <property type="protein sequence ID" value="KPV77808.1"/>
    <property type="molecule type" value="Genomic_DNA"/>
</dbReference>
<keyword evidence="4" id="KW-1185">Reference proteome</keyword>
<sequence length="639" mass="69594">MWLPWTASGARHEASGPRRSYTASPAPSHLPPSSSPAASAASRGMWDRLSLDSTADIPPDTPLLFAHEPKHDPPSSSAFPSRRSSPTTPPLHHHNDQPHTALDLGNPTAPSSPRHYASTLRTHRRKHRLASLAYSSALVCLAASTLLACAVVGWSAHFVYTRHAALATAVFAPPLEPRPVSVEWAAPPFPPSGAAQAQAAAKPDHAAGRDGVDQVERELDRRYVDELGLPSTTGDLRCASVVDSAALSRRYDGLRAPPSGVTSSTTKTLVALNLYNSELVIPALSHALLAVASFLGPANVHISIFENGSTDRTVAALAHLARALSALGADHDVVSDPRTTDWKKVDRIDQLAVFRNLLFQRRVQGADAACAMDWRANKGPGHWWRDSILYYDSWVGRSLSGQMMRPRTDLFQEWHDGVDGLFNAEGDEASKARFTRGLPTPVYSCWNGMLALDARPFTSTAPAPRYDPASTLSTSARKSWRRPPPASALEPAKFRSALNREGECAASECKTLAKDFWTRGYDRWLVVPSVHVTYDAAVYNHPRLWQLASLHPPSLSNLTLTSSSALDSPPPPSRADGDVDDDEPSELIPWATLSPPDTVVCWAWVRGFHLDLEWVRATWFRPYAFARSLLDVGGGPRRA</sequence>
<protein>
    <submittedName>
        <fullName evidence="3">Glycosyltransferase family 69 protein</fullName>
    </submittedName>
</protein>
<dbReference type="GO" id="GO:0016740">
    <property type="term" value="F:transferase activity"/>
    <property type="evidence" value="ECO:0007669"/>
    <property type="project" value="UniProtKB-KW"/>
</dbReference>
<evidence type="ECO:0000256" key="1">
    <source>
        <dbReference type="SAM" id="MobiDB-lite"/>
    </source>
</evidence>
<dbReference type="Proteomes" id="UP000053890">
    <property type="component" value="Unassembled WGS sequence"/>
</dbReference>
<gene>
    <name evidence="3" type="ORF">RHOBADRAFT_51615</name>
</gene>
<feature type="region of interest" description="Disordered" evidence="1">
    <location>
        <begin position="463"/>
        <end position="488"/>
    </location>
</feature>
<accession>A0A194SAQ9</accession>
<proteinExistence type="predicted"/>
<organism evidence="3 4">
    <name type="scientific">Rhodotorula graminis (strain WP1)</name>
    <dbReference type="NCBI Taxonomy" id="578459"/>
    <lineage>
        <taxon>Eukaryota</taxon>
        <taxon>Fungi</taxon>
        <taxon>Dikarya</taxon>
        <taxon>Basidiomycota</taxon>
        <taxon>Pucciniomycotina</taxon>
        <taxon>Microbotryomycetes</taxon>
        <taxon>Sporidiobolales</taxon>
        <taxon>Sporidiobolaceae</taxon>
        <taxon>Rhodotorula</taxon>
    </lineage>
</organism>
<feature type="region of interest" description="Disordered" evidence="1">
    <location>
        <begin position="1"/>
        <end position="122"/>
    </location>
</feature>
<evidence type="ECO:0000313" key="4">
    <source>
        <dbReference type="Proteomes" id="UP000053890"/>
    </source>
</evidence>
<dbReference type="GeneID" id="28976378"/>
<dbReference type="Pfam" id="PF11735">
    <property type="entry name" value="CAP59_mtransfer"/>
    <property type="match status" value="1"/>
</dbReference>
<dbReference type="OMA" id="HISIFEN"/>
<dbReference type="RefSeq" id="XP_018273857.1">
    <property type="nucleotide sequence ID" value="XM_018415930.1"/>
</dbReference>
<keyword evidence="2" id="KW-1133">Transmembrane helix</keyword>
<dbReference type="InterPro" id="IPR021047">
    <property type="entry name" value="Mannosyltransferase_CMT1"/>
</dbReference>
<keyword evidence="2" id="KW-0812">Transmembrane</keyword>
<evidence type="ECO:0000256" key="2">
    <source>
        <dbReference type="SAM" id="Phobius"/>
    </source>
</evidence>
<keyword evidence="2" id="KW-0472">Membrane</keyword>
<dbReference type="OrthoDB" id="262547at2759"/>